<dbReference type="InterPro" id="IPR040442">
    <property type="entry name" value="Pyrv_kinase-like_dom_sf"/>
</dbReference>
<comment type="similarity">
    <text evidence="2 7">Belongs to the PanB family.</text>
</comment>
<dbReference type="PIRSF" id="PIRSF000388">
    <property type="entry name" value="Pantoate_hydroxy_MeTrfase"/>
    <property type="match status" value="1"/>
</dbReference>
<keyword evidence="7" id="KW-0963">Cytoplasm</keyword>
<keyword evidence="11" id="KW-0489">Methyltransferase</keyword>
<dbReference type="InterPro" id="IPR015813">
    <property type="entry name" value="Pyrv/PenolPyrv_kinase-like_dom"/>
</dbReference>
<evidence type="ECO:0000256" key="2">
    <source>
        <dbReference type="ARBA" id="ARBA00008676"/>
    </source>
</evidence>
<evidence type="ECO:0000256" key="10">
    <source>
        <dbReference type="PIRSR" id="PIRSR000388-3"/>
    </source>
</evidence>
<dbReference type="CDD" id="cd06557">
    <property type="entry name" value="KPHMT-like"/>
    <property type="match status" value="1"/>
</dbReference>
<dbReference type="GO" id="GO:0032259">
    <property type="term" value="P:methylation"/>
    <property type="evidence" value="ECO:0007669"/>
    <property type="project" value="UniProtKB-KW"/>
</dbReference>
<gene>
    <name evidence="7" type="primary">panB</name>
    <name evidence="11" type="ORF">AXF13_12795</name>
</gene>
<dbReference type="EC" id="2.1.2.11" evidence="7"/>
<reference evidence="12" key="1">
    <citation type="submission" date="2016-02" db="EMBL/GenBank/DDBJ databases">
        <authorList>
            <person name="Holder M.E."/>
            <person name="Ajami N.J."/>
            <person name="Petrosino J.F."/>
        </authorList>
    </citation>
    <scope>NUCLEOTIDE SEQUENCE [LARGE SCALE GENOMIC DNA]</scope>
    <source>
        <strain evidence="12">CCUG 45958</strain>
    </source>
</reference>
<evidence type="ECO:0000256" key="1">
    <source>
        <dbReference type="ARBA" id="ARBA00005033"/>
    </source>
</evidence>
<evidence type="ECO:0000256" key="7">
    <source>
        <dbReference type="HAMAP-Rule" id="MF_00156"/>
    </source>
</evidence>
<feature type="active site" description="Proton acceptor" evidence="7 8">
    <location>
        <position position="181"/>
    </location>
</feature>
<dbReference type="Proteomes" id="UP000069241">
    <property type="component" value="Chromosome"/>
</dbReference>
<name>A0A109W4T2_9BACT</name>
<dbReference type="PANTHER" id="PTHR20881">
    <property type="entry name" value="3-METHYL-2-OXOBUTANOATE HYDROXYMETHYLTRANSFERASE"/>
    <property type="match status" value="1"/>
</dbReference>
<comment type="pathway">
    <text evidence="1 7">Cofactor biosynthesis; (R)-pantothenate biosynthesis; (R)-pantoate from 3-methyl-2-oxobutanoate: step 1/2.</text>
</comment>
<dbReference type="InterPro" id="IPR003700">
    <property type="entry name" value="Pantoate_hydroxy_MeTrfase"/>
</dbReference>
<dbReference type="UniPathway" id="UPA00028">
    <property type="reaction ID" value="UER00003"/>
</dbReference>
<dbReference type="AlphaFoldDB" id="A0A109W4T2"/>
<feature type="binding site" evidence="7 10">
    <location>
        <position position="82"/>
    </location>
    <ligand>
        <name>Mg(2+)</name>
        <dbReference type="ChEBI" id="CHEBI:18420"/>
    </ligand>
</feature>
<evidence type="ECO:0000256" key="5">
    <source>
        <dbReference type="ARBA" id="ARBA00022679"/>
    </source>
</evidence>
<dbReference type="Gene3D" id="3.20.20.60">
    <property type="entry name" value="Phosphoenolpyruvate-binding domains"/>
    <property type="match status" value="1"/>
</dbReference>
<dbReference type="PANTHER" id="PTHR20881:SF0">
    <property type="entry name" value="3-METHYL-2-OXOBUTANOATE HYDROXYMETHYLTRANSFERASE"/>
    <property type="match status" value="1"/>
</dbReference>
<dbReference type="NCBIfam" id="TIGR00222">
    <property type="entry name" value="panB"/>
    <property type="match status" value="1"/>
</dbReference>
<dbReference type="KEGG" id="dfi:AXF13_12795"/>
<dbReference type="GO" id="GO:0015940">
    <property type="term" value="P:pantothenate biosynthetic process"/>
    <property type="evidence" value="ECO:0007669"/>
    <property type="project" value="UniProtKB-UniRule"/>
</dbReference>
<comment type="subcellular location">
    <subcellularLocation>
        <location evidence="7">Cytoplasm</location>
    </subcellularLocation>
</comment>
<dbReference type="GO" id="GO:0000287">
    <property type="term" value="F:magnesium ion binding"/>
    <property type="evidence" value="ECO:0007669"/>
    <property type="project" value="TreeGrafter"/>
</dbReference>
<dbReference type="GO" id="GO:0003864">
    <property type="term" value="F:3-methyl-2-oxobutanoate hydroxymethyltransferase activity"/>
    <property type="evidence" value="ECO:0007669"/>
    <property type="project" value="UniProtKB-UniRule"/>
</dbReference>
<keyword evidence="12" id="KW-1185">Reference proteome</keyword>
<comment type="subunit">
    <text evidence="3 7">Homodecamer; pentamer of dimers.</text>
</comment>
<comment type="catalytic activity">
    <reaction evidence="7">
        <text>(6R)-5,10-methylene-5,6,7,8-tetrahydrofolate + 3-methyl-2-oxobutanoate + H2O = 2-dehydropantoate + (6S)-5,6,7,8-tetrahydrofolate</text>
        <dbReference type="Rhea" id="RHEA:11824"/>
        <dbReference type="ChEBI" id="CHEBI:11561"/>
        <dbReference type="ChEBI" id="CHEBI:11851"/>
        <dbReference type="ChEBI" id="CHEBI:15377"/>
        <dbReference type="ChEBI" id="CHEBI:15636"/>
        <dbReference type="ChEBI" id="CHEBI:57453"/>
        <dbReference type="EC" id="2.1.2.11"/>
    </reaction>
</comment>
<sequence>MKNTVATFRQAKGREKLVMLTAYDYSTAKLMDRTGVNALLVGDSLGMVMLGYPDTLSVTLEDMIRHCAAVARGACSALVVCDMPFMSCQVSVTDTVRNAGRLVKEGRAQAVKLEGGADFCDEVRGLTRASIPVMGHLGLTPQSVNAFGGYKVQGKSLAAAQKLLDDARALQEAGAFSLVLECVPAALAARVSKELEIPVIGIGAGPECDGQVLVWQDMLGLCDTVAPKFVKRFGEVGEAMRAAFTVYAQEVKGGTFPAEEHCYSLEDEAELLEKLY</sequence>
<evidence type="ECO:0000256" key="4">
    <source>
        <dbReference type="ARBA" id="ARBA00022655"/>
    </source>
</evidence>
<keyword evidence="4 7" id="KW-0566">Pantothenate biosynthesis</keyword>
<feature type="binding site" evidence="7 9">
    <location>
        <position position="112"/>
    </location>
    <ligand>
        <name>3-methyl-2-oxobutanoate</name>
        <dbReference type="ChEBI" id="CHEBI:11851"/>
    </ligand>
</feature>
<organism evidence="11 12">
    <name type="scientific">Desulfovibrio fairfieldensis</name>
    <dbReference type="NCBI Taxonomy" id="44742"/>
    <lineage>
        <taxon>Bacteria</taxon>
        <taxon>Pseudomonadati</taxon>
        <taxon>Thermodesulfobacteriota</taxon>
        <taxon>Desulfovibrionia</taxon>
        <taxon>Desulfovibrionales</taxon>
        <taxon>Desulfovibrionaceae</taxon>
        <taxon>Desulfovibrio</taxon>
    </lineage>
</organism>
<feature type="binding site" evidence="7 9">
    <location>
        <begin position="43"/>
        <end position="44"/>
    </location>
    <ligand>
        <name>3-methyl-2-oxobutanoate</name>
        <dbReference type="ChEBI" id="CHEBI:11851"/>
    </ligand>
</feature>
<dbReference type="GO" id="GO:0005737">
    <property type="term" value="C:cytoplasm"/>
    <property type="evidence" value="ECO:0007669"/>
    <property type="project" value="UniProtKB-SubCell"/>
</dbReference>
<evidence type="ECO:0000256" key="9">
    <source>
        <dbReference type="PIRSR" id="PIRSR000388-2"/>
    </source>
</evidence>
<dbReference type="SUPFAM" id="SSF51621">
    <property type="entry name" value="Phosphoenolpyruvate/pyruvate domain"/>
    <property type="match status" value="1"/>
</dbReference>
<keyword evidence="7 10" id="KW-0460">Magnesium</keyword>
<feature type="binding site" evidence="7 10">
    <location>
        <position position="43"/>
    </location>
    <ligand>
        <name>Mg(2+)</name>
        <dbReference type="ChEBI" id="CHEBI:18420"/>
    </ligand>
</feature>
<accession>A0A109W4T2</accession>
<feature type="binding site" evidence="7 10">
    <location>
        <position position="114"/>
    </location>
    <ligand>
        <name>Mg(2+)</name>
        <dbReference type="ChEBI" id="CHEBI:18420"/>
    </ligand>
</feature>
<dbReference type="NCBIfam" id="NF001452">
    <property type="entry name" value="PRK00311.1"/>
    <property type="match status" value="1"/>
</dbReference>
<dbReference type="Pfam" id="PF02548">
    <property type="entry name" value="Pantoate_transf"/>
    <property type="match status" value="1"/>
</dbReference>
<dbReference type="EMBL" id="CP014229">
    <property type="protein sequence ID" value="AMD90933.1"/>
    <property type="molecule type" value="Genomic_DNA"/>
</dbReference>
<evidence type="ECO:0000256" key="6">
    <source>
        <dbReference type="ARBA" id="ARBA00056497"/>
    </source>
</evidence>
<dbReference type="HAMAP" id="MF_00156">
    <property type="entry name" value="PanB"/>
    <property type="match status" value="1"/>
</dbReference>
<comment type="function">
    <text evidence="6 7">Catalyzes the reversible reaction in which hydroxymethyl group from 5,10-methylenetetrahydrofolate is transferred onto alpha-ketoisovalerate to form ketopantoate.</text>
</comment>
<evidence type="ECO:0000313" key="12">
    <source>
        <dbReference type="Proteomes" id="UP000069241"/>
    </source>
</evidence>
<comment type="cofactor">
    <cofactor evidence="7 10">
        <name>Mg(2+)</name>
        <dbReference type="ChEBI" id="CHEBI:18420"/>
    </cofactor>
    <text evidence="7 10">Binds 1 Mg(2+) ion per subunit.</text>
</comment>
<dbReference type="GO" id="GO:0008168">
    <property type="term" value="F:methyltransferase activity"/>
    <property type="evidence" value="ECO:0007669"/>
    <property type="project" value="UniProtKB-KW"/>
</dbReference>
<keyword evidence="7 10" id="KW-0479">Metal-binding</keyword>
<proteinExistence type="inferred from homology"/>
<dbReference type="STRING" id="44742.AXF13_12795"/>
<dbReference type="RefSeq" id="WP_062253824.1">
    <property type="nucleotide sequence ID" value="NZ_CP014229.1"/>
</dbReference>
<feature type="binding site" evidence="7 9">
    <location>
        <position position="82"/>
    </location>
    <ligand>
        <name>3-methyl-2-oxobutanoate</name>
        <dbReference type="ChEBI" id="CHEBI:11851"/>
    </ligand>
</feature>
<evidence type="ECO:0000256" key="3">
    <source>
        <dbReference type="ARBA" id="ARBA00011424"/>
    </source>
</evidence>
<protein>
    <recommendedName>
        <fullName evidence="7">3-methyl-2-oxobutanoate hydroxymethyltransferase</fullName>
        <ecNumber evidence="7">2.1.2.11</ecNumber>
    </recommendedName>
    <alternativeName>
        <fullName evidence="7">Ketopantoate hydroxymethyltransferase</fullName>
        <shortName evidence="7">KPHMT</shortName>
    </alternativeName>
</protein>
<evidence type="ECO:0000256" key="8">
    <source>
        <dbReference type="PIRSR" id="PIRSR000388-1"/>
    </source>
</evidence>
<evidence type="ECO:0000313" key="11">
    <source>
        <dbReference type="EMBL" id="AMD90933.1"/>
    </source>
</evidence>
<dbReference type="FunFam" id="3.20.20.60:FF:000003">
    <property type="entry name" value="3-methyl-2-oxobutanoate hydroxymethyltransferase"/>
    <property type="match status" value="1"/>
</dbReference>
<keyword evidence="5 7" id="KW-0808">Transferase</keyword>